<evidence type="ECO:0000256" key="1">
    <source>
        <dbReference type="ARBA" id="ARBA00001933"/>
    </source>
</evidence>
<dbReference type="EC" id="2.6.1.9" evidence="12"/>
<evidence type="ECO:0000256" key="8">
    <source>
        <dbReference type="ARBA" id="ARBA00022679"/>
    </source>
</evidence>
<dbReference type="InterPro" id="IPR004839">
    <property type="entry name" value="Aminotransferase_I/II_large"/>
</dbReference>
<gene>
    <name evidence="12 14" type="primary">hisC</name>
    <name evidence="14" type="ORF">PEDI_23110</name>
</gene>
<comment type="caution">
    <text evidence="14">The sequence shown here is derived from an EMBL/GenBank/DDBJ whole genome shotgun (WGS) entry which is preliminary data.</text>
</comment>
<evidence type="ECO:0000256" key="9">
    <source>
        <dbReference type="ARBA" id="ARBA00022898"/>
    </source>
</evidence>
<dbReference type="PANTHER" id="PTHR42885:SF2">
    <property type="entry name" value="HISTIDINOL-PHOSPHATE AMINOTRANSFERASE"/>
    <property type="match status" value="1"/>
</dbReference>
<evidence type="ECO:0000256" key="10">
    <source>
        <dbReference type="ARBA" id="ARBA00023102"/>
    </source>
</evidence>
<dbReference type="PROSITE" id="PS00599">
    <property type="entry name" value="AA_TRANSFER_CLASS_2"/>
    <property type="match status" value="1"/>
</dbReference>
<dbReference type="NCBIfam" id="TIGR01141">
    <property type="entry name" value="hisC"/>
    <property type="match status" value="1"/>
</dbReference>
<evidence type="ECO:0000313" key="14">
    <source>
        <dbReference type="EMBL" id="GJM61759.1"/>
    </source>
</evidence>
<dbReference type="Gene3D" id="3.40.640.10">
    <property type="entry name" value="Type I PLP-dependent aspartate aminotransferase-like (Major domain)"/>
    <property type="match status" value="1"/>
</dbReference>
<dbReference type="InterPro" id="IPR015421">
    <property type="entry name" value="PyrdxlP-dep_Trfase_major"/>
</dbReference>
<sequence>MPMFNLSKLVRPHLKYLTPYSSARDEYSGHAKIFLDANENPYGSVGGASYNRYPDPLQAKVKNKLAQIKEVNPSNILLGNGSDEVIDLLFRTFCVPAEDNVIIMPPTYGMYKVCADINNITARRTPLTRDFFIDIPEVKDQVDERTKLIFVCSPNNPTGNLLQKEAIINLLENFQGLVVVDEAYIDFAPGASMLPYLKQYPNLVVLQTFSKAFGLAGIRLGVGYAAEAVVDILNKVKPPYNISEPTQELALEALIRYSEKDQYVKEILAERQKLETVFQSMPLVEKVYPSDANFLMVRTKSPKELYQFLLQKSIVIRDRSKVRLCEGCLRITVGTPEENKLLVEALEAYQNGEIAEV</sequence>
<feature type="modified residue" description="N6-(pyridoxal phosphate)lysine" evidence="12">
    <location>
        <position position="211"/>
    </location>
</feature>
<comment type="pathway">
    <text evidence="3">Lipid metabolism.</text>
</comment>
<comment type="cofactor">
    <cofactor evidence="1 12">
        <name>pyridoxal 5'-phosphate</name>
        <dbReference type="ChEBI" id="CHEBI:597326"/>
    </cofactor>
</comment>
<evidence type="ECO:0000313" key="15">
    <source>
        <dbReference type="Proteomes" id="UP001310022"/>
    </source>
</evidence>
<evidence type="ECO:0000256" key="7">
    <source>
        <dbReference type="ARBA" id="ARBA00022605"/>
    </source>
</evidence>
<comment type="catalytic activity">
    <reaction evidence="11 12">
        <text>L-histidinol phosphate + 2-oxoglutarate = 3-(imidazol-4-yl)-2-oxopropyl phosphate + L-glutamate</text>
        <dbReference type="Rhea" id="RHEA:23744"/>
        <dbReference type="ChEBI" id="CHEBI:16810"/>
        <dbReference type="ChEBI" id="CHEBI:29985"/>
        <dbReference type="ChEBI" id="CHEBI:57766"/>
        <dbReference type="ChEBI" id="CHEBI:57980"/>
        <dbReference type="EC" id="2.6.1.9"/>
    </reaction>
</comment>
<dbReference type="InterPro" id="IPR005861">
    <property type="entry name" value="HisP_aminotrans"/>
</dbReference>
<protein>
    <recommendedName>
        <fullName evidence="12">Histidinol-phosphate aminotransferase</fullName>
        <ecNumber evidence="12">2.6.1.9</ecNumber>
    </recommendedName>
    <alternativeName>
        <fullName evidence="12">Imidazole acetol-phosphate transaminase</fullName>
    </alternativeName>
</protein>
<dbReference type="AlphaFoldDB" id="A0AAN4VYV2"/>
<dbReference type="InterPro" id="IPR001917">
    <property type="entry name" value="Aminotrans_II_pyridoxalP_BS"/>
</dbReference>
<feature type="domain" description="Aminotransferase class I/classII large" evidence="13">
    <location>
        <begin position="48"/>
        <end position="346"/>
    </location>
</feature>
<keyword evidence="7 12" id="KW-0028">Amino-acid biosynthesis</keyword>
<keyword evidence="15" id="KW-1185">Reference proteome</keyword>
<dbReference type="Proteomes" id="UP001310022">
    <property type="component" value="Unassembled WGS sequence"/>
</dbReference>
<dbReference type="InterPro" id="IPR015422">
    <property type="entry name" value="PyrdxlP-dep_Trfase_small"/>
</dbReference>
<dbReference type="InterPro" id="IPR015424">
    <property type="entry name" value="PyrdxlP-dep_Trfase"/>
</dbReference>
<keyword evidence="9 12" id="KW-0663">Pyridoxal phosphate</keyword>
<comment type="subunit">
    <text evidence="5 12">Homodimer.</text>
</comment>
<evidence type="ECO:0000256" key="4">
    <source>
        <dbReference type="ARBA" id="ARBA00007970"/>
    </source>
</evidence>
<dbReference type="SUPFAM" id="SSF53383">
    <property type="entry name" value="PLP-dependent transferases"/>
    <property type="match status" value="1"/>
</dbReference>
<keyword evidence="10 12" id="KW-0368">Histidine biosynthesis</keyword>
<dbReference type="GO" id="GO:0000105">
    <property type="term" value="P:L-histidine biosynthetic process"/>
    <property type="evidence" value="ECO:0007669"/>
    <property type="project" value="UniProtKB-UniRule"/>
</dbReference>
<comment type="similarity">
    <text evidence="4 12">Belongs to the class-II pyridoxal-phosphate-dependent aminotransferase family. Histidinol-phosphate aminotransferase subfamily.</text>
</comment>
<evidence type="ECO:0000256" key="12">
    <source>
        <dbReference type="HAMAP-Rule" id="MF_01023"/>
    </source>
</evidence>
<evidence type="ECO:0000259" key="13">
    <source>
        <dbReference type="Pfam" id="PF00155"/>
    </source>
</evidence>
<proteinExistence type="inferred from homology"/>
<dbReference type="CDD" id="cd00609">
    <property type="entry name" value="AAT_like"/>
    <property type="match status" value="1"/>
</dbReference>
<dbReference type="GO" id="GO:0030170">
    <property type="term" value="F:pyridoxal phosphate binding"/>
    <property type="evidence" value="ECO:0007669"/>
    <property type="project" value="InterPro"/>
</dbReference>
<evidence type="ECO:0000256" key="5">
    <source>
        <dbReference type="ARBA" id="ARBA00011738"/>
    </source>
</evidence>
<dbReference type="EMBL" id="BQKE01000001">
    <property type="protein sequence ID" value="GJM61759.1"/>
    <property type="molecule type" value="Genomic_DNA"/>
</dbReference>
<evidence type="ECO:0000256" key="11">
    <source>
        <dbReference type="ARBA" id="ARBA00047481"/>
    </source>
</evidence>
<evidence type="ECO:0000256" key="2">
    <source>
        <dbReference type="ARBA" id="ARBA00005011"/>
    </source>
</evidence>
<organism evidence="14 15">
    <name type="scientific">Persicobacter diffluens</name>
    <dbReference type="NCBI Taxonomy" id="981"/>
    <lineage>
        <taxon>Bacteria</taxon>
        <taxon>Pseudomonadati</taxon>
        <taxon>Bacteroidota</taxon>
        <taxon>Cytophagia</taxon>
        <taxon>Cytophagales</taxon>
        <taxon>Persicobacteraceae</taxon>
        <taxon>Persicobacter</taxon>
    </lineage>
</organism>
<keyword evidence="6 12" id="KW-0032">Aminotransferase</keyword>
<dbReference type="Gene3D" id="3.90.1150.10">
    <property type="entry name" value="Aspartate Aminotransferase, domain 1"/>
    <property type="match status" value="1"/>
</dbReference>
<comment type="pathway">
    <text evidence="2 12">Amino-acid biosynthesis; L-histidine biosynthesis; L-histidine from 5-phospho-alpha-D-ribose 1-diphosphate: step 7/9.</text>
</comment>
<dbReference type="HAMAP" id="MF_01023">
    <property type="entry name" value="HisC_aminotrans_2"/>
    <property type="match status" value="1"/>
</dbReference>
<dbReference type="GO" id="GO:0004400">
    <property type="term" value="F:histidinol-phosphate transaminase activity"/>
    <property type="evidence" value="ECO:0007669"/>
    <property type="project" value="UniProtKB-UniRule"/>
</dbReference>
<dbReference type="PANTHER" id="PTHR42885">
    <property type="entry name" value="HISTIDINOL-PHOSPHATE AMINOTRANSFERASE-RELATED"/>
    <property type="match status" value="1"/>
</dbReference>
<evidence type="ECO:0000256" key="6">
    <source>
        <dbReference type="ARBA" id="ARBA00022576"/>
    </source>
</evidence>
<accession>A0AAN4VYV2</accession>
<reference evidence="14 15" key="1">
    <citation type="submission" date="2021-12" db="EMBL/GenBank/DDBJ databases">
        <title>Genome sequencing of bacteria with rrn-lacking chromosome and rrn-plasmid.</title>
        <authorList>
            <person name="Anda M."/>
            <person name="Iwasaki W."/>
        </authorList>
    </citation>
    <scope>NUCLEOTIDE SEQUENCE [LARGE SCALE GENOMIC DNA]</scope>
    <source>
        <strain evidence="14 15">NBRC 15940</strain>
    </source>
</reference>
<name>A0AAN4VYV2_9BACT</name>
<dbReference type="Pfam" id="PF00155">
    <property type="entry name" value="Aminotran_1_2"/>
    <property type="match status" value="1"/>
</dbReference>
<evidence type="ECO:0000256" key="3">
    <source>
        <dbReference type="ARBA" id="ARBA00005189"/>
    </source>
</evidence>
<keyword evidence="8 12" id="KW-0808">Transferase</keyword>